<keyword evidence="6" id="KW-1185">Reference proteome</keyword>
<dbReference type="Proteomes" id="UP000242258">
    <property type="component" value="Unassembled WGS sequence"/>
</dbReference>
<dbReference type="Pfam" id="PF04397">
    <property type="entry name" value="LytTR"/>
    <property type="match status" value="1"/>
</dbReference>
<sequence length="243" mass="27191">MRVLIVDDEPLARARIKRLLLQQPGFHCVAEAENAKQALQLAQQHAPDVMLLDIEMPDMDGISLACQLESLNPVPAVIFVTAHAEHALEAYRAAPLDYILKPVAAERLFEALQRVQSQLVAQQQVKPAASAAQTEKLNYTIAGVTKQVCITDILYCMADDKYVRVITADTTALIDQSLNQLQQILPQHFLRSHRKILINSHYFHSLHTASDGRTYIKLQGLDEKLDVSRRALSNIKQSLQLTP</sequence>
<dbReference type="STRING" id="1628148.BI198_14950"/>
<keyword evidence="5" id="KW-0238">DNA-binding</keyword>
<dbReference type="Gene3D" id="3.40.50.2300">
    <property type="match status" value="1"/>
</dbReference>
<dbReference type="InterPro" id="IPR007492">
    <property type="entry name" value="LytTR_DNA-bd_dom"/>
</dbReference>
<evidence type="ECO:0000259" key="4">
    <source>
        <dbReference type="PROSITE" id="PS50930"/>
    </source>
</evidence>
<evidence type="ECO:0000313" key="6">
    <source>
        <dbReference type="Proteomes" id="UP000242258"/>
    </source>
</evidence>
<dbReference type="GO" id="GO:0003677">
    <property type="term" value="F:DNA binding"/>
    <property type="evidence" value="ECO:0007669"/>
    <property type="project" value="UniProtKB-KW"/>
</dbReference>
<dbReference type="Pfam" id="PF00072">
    <property type="entry name" value="Response_reg"/>
    <property type="match status" value="1"/>
</dbReference>
<feature type="modified residue" description="4-aspartylphosphate" evidence="2">
    <location>
        <position position="53"/>
    </location>
</feature>
<evidence type="ECO:0000259" key="3">
    <source>
        <dbReference type="PROSITE" id="PS50110"/>
    </source>
</evidence>
<gene>
    <name evidence="5" type="ORF">BI198_14950</name>
</gene>
<accession>A0A1E7Q937</accession>
<keyword evidence="1" id="KW-0902">Two-component regulatory system</keyword>
<dbReference type="PROSITE" id="PS50110">
    <property type="entry name" value="RESPONSE_REGULATORY"/>
    <property type="match status" value="1"/>
</dbReference>
<dbReference type="InterPro" id="IPR001789">
    <property type="entry name" value="Sig_transdc_resp-reg_receiver"/>
</dbReference>
<feature type="domain" description="HTH LytTR-type" evidence="4">
    <location>
        <begin position="137"/>
        <end position="241"/>
    </location>
</feature>
<dbReference type="PANTHER" id="PTHR37299">
    <property type="entry name" value="TRANSCRIPTIONAL REGULATOR-RELATED"/>
    <property type="match status" value="1"/>
</dbReference>
<keyword evidence="2" id="KW-0597">Phosphoprotein</keyword>
<dbReference type="PANTHER" id="PTHR37299:SF1">
    <property type="entry name" value="STAGE 0 SPORULATION PROTEIN A HOMOLOG"/>
    <property type="match status" value="1"/>
</dbReference>
<dbReference type="RefSeq" id="WP_070050266.1">
    <property type="nucleotide sequence ID" value="NZ_CBCSDO010000002.1"/>
</dbReference>
<proteinExistence type="predicted"/>
<evidence type="ECO:0000256" key="1">
    <source>
        <dbReference type="ARBA" id="ARBA00023012"/>
    </source>
</evidence>
<dbReference type="OrthoDB" id="236568at2"/>
<evidence type="ECO:0000256" key="2">
    <source>
        <dbReference type="PROSITE-ProRule" id="PRU00169"/>
    </source>
</evidence>
<reference evidence="6" key="1">
    <citation type="submission" date="2016-09" db="EMBL/GenBank/DDBJ databases">
        <authorList>
            <person name="Wan X."/>
            <person name="Hou S."/>
        </authorList>
    </citation>
    <scope>NUCLEOTIDE SEQUENCE [LARGE SCALE GENOMIC DNA]</scope>
    <source>
        <strain evidence="6">KH87</strain>
    </source>
</reference>
<dbReference type="PROSITE" id="PS50930">
    <property type="entry name" value="HTH_LYTTR"/>
    <property type="match status" value="1"/>
</dbReference>
<dbReference type="AlphaFoldDB" id="A0A1E7Q937"/>
<feature type="domain" description="Response regulatory" evidence="3">
    <location>
        <begin position="2"/>
        <end position="116"/>
    </location>
</feature>
<dbReference type="GO" id="GO:0000156">
    <property type="term" value="F:phosphorelay response regulator activity"/>
    <property type="evidence" value="ECO:0007669"/>
    <property type="project" value="InterPro"/>
</dbReference>
<organism evidence="5 6">
    <name type="scientific">Rheinheimera salexigens</name>
    <dbReference type="NCBI Taxonomy" id="1628148"/>
    <lineage>
        <taxon>Bacteria</taxon>
        <taxon>Pseudomonadati</taxon>
        <taxon>Pseudomonadota</taxon>
        <taxon>Gammaproteobacteria</taxon>
        <taxon>Chromatiales</taxon>
        <taxon>Chromatiaceae</taxon>
        <taxon>Rheinheimera</taxon>
    </lineage>
</organism>
<dbReference type="SUPFAM" id="SSF52172">
    <property type="entry name" value="CheY-like"/>
    <property type="match status" value="1"/>
</dbReference>
<dbReference type="InterPro" id="IPR011006">
    <property type="entry name" value="CheY-like_superfamily"/>
</dbReference>
<evidence type="ECO:0000313" key="5">
    <source>
        <dbReference type="EMBL" id="OEY70712.1"/>
    </source>
</evidence>
<dbReference type="Gene3D" id="2.40.50.1020">
    <property type="entry name" value="LytTr DNA-binding domain"/>
    <property type="match status" value="1"/>
</dbReference>
<protein>
    <submittedName>
        <fullName evidence="5">DNA-binding response regulator</fullName>
    </submittedName>
</protein>
<name>A0A1E7Q937_9GAMM</name>
<dbReference type="EMBL" id="MKEK01000001">
    <property type="protein sequence ID" value="OEY70712.1"/>
    <property type="molecule type" value="Genomic_DNA"/>
</dbReference>
<dbReference type="SMART" id="SM00850">
    <property type="entry name" value="LytTR"/>
    <property type="match status" value="1"/>
</dbReference>
<dbReference type="SMART" id="SM00448">
    <property type="entry name" value="REC"/>
    <property type="match status" value="1"/>
</dbReference>
<dbReference type="InterPro" id="IPR046947">
    <property type="entry name" value="LytR-like"/>
</dbReference>
<comment type="caution">
    <text evidence="5">The sequence shown here is derived from an EMBL/GenBank/DDBJ whole genome shotgun (WGS) entry which is preliminary data.</text>
</comment>